<accession>A0A258FB02</accession>
<gene>
    <name evidence="1" type="ORF">B7Z01_15395</name>
</gene>
<name>A0A258FB02_9CAUL</name>
<proteinExistence type="predicted"/>
<comment type="caution">
    <text evidence="1">The sequence shown here is derived from an EMBL/GenBank/DDBJ whole genome shotgun (WGS) entry which is preliminary data.</text>
</comment>
<organism evidence="1 2">
    <name type="scientific">Brevundimonas subvibrioides</name>
    <dbReference type="NCBI Taxonomy" id="74313"/>
    <lineage>
        <taxon>Bacteria</taxon>
        <taxon>Pseudomonadati</taxon>
        <taxon>Pseudomonadota</taxon>
        <taxon>Alphaproteobacteria</taxon>
        <taxon>Caulobacterales</taxon>
        <taxon>Caulobacteraceae</taxon>
        <taxon>Brevundimonas</taxon>
    </lineage>
</organism>
<reference evidence="1 2" key="1">
    <citation type="submission" date="2017-03" db="EMBL/GenBank/DDBJ databases">
        <title>Lifting the veil on microbial sulfur biogeochemistry in mining wastewaters.</title>
        <authorList>
            <person name="Kantor R.S."/>
            <person name="Colenbrander Nelson T."/>
            <person name="Marshall S."/>
            <person name="Bennett D."/>
            <person name="Apte S."/>
            <person name="Camacho D."/>
            <person name="Thomas B.C."/>
            <person name="Warren L.A."/>
            <person name="Banfield J.F."/>
        </authorList>
    </citation>
    <scope>NUCLEOTIDE SEQUENCE [LARGE SCALE GENOMIC DNA]</scope>
    <source>
        <strain evidence="1">32-69-9</strain>
    </source>
</reference>
<evidence type="ECO:0000313" key="2">
    <source>
        <dbReference type="Proteomes" id="UP000215595"/>
    </source>
</evidence>
<dbReference type="AlphaFoldDB" id="A0A258FB02"/>
<dbReference type="Proteomes" id="UP000215595">
    <property type="component" value="Unassembled WGS sequence"/>
</dbReference>
<evidence type="ECO:0008006" key="3">
    <source>
        <dbReference type="Google" id="ProtNLM"/>
    </source>
</evidence>
<protein>
    <recommendedName>
        <fullName evidence="3">Tat pathway signal protein</fullName>
    </recommendedName>
</protein>
<sequence length="145" mass="15354">MRAQARAGPVLFMRLSPLRLGVLIVSASMLVGAPAWAVPGGEAVERAGSRPVAALRQSNDAQNRDVRVHNQTGWTMTRLYVSSGGGWTGDLLGAGGLAPGRSARVSIDDGSGACRYSLRAEFDNGETLQRGGVNSCQIADYYFTR</sequence>
<dbReference type="EMBL" id="NCEB01000058">
    <property type="protein sequence ID" value="OYX29740.1"/>
    <property type="molecule type" value="Genomic_DNA"/>
</dbReference>
<evidence type="ECO:0000313" key="1">
    <source>
        <dbReference type="EMBL" id="OYX29740.1"/>
    </source>
</evidence>